<feature type="domain" description="Bacterial sugar transferase" evidence="3">
    <location>
        <begin position="253"/>
        <end position="434"/>
    </location>
</feature>
<keyword evidence="5" id="KW-1185">Reference proteome</keyword>
<dbReference type="RefSeq" id="WP_158357483.1">
    <property type="nucleotide sequence ID" value="NZ_JAOQJF010000004.1"/>
</dbReference>
<dbReference type="Pfam" id="PF02397">
    <property type="entry name" value="Bac_transf"/>
    <property type="match status" value="1"/>
</dbReference>
<evidence type="ECO:0000256" key="2">
    <source>
        <dbReference type="SAM" id="Phobius"/>
    </source>
</evidence>
<feature type="transmembrane region" description="Helical" evidence="2">
    <location>
        <begin position="46"/>
        <end position="67"/>
    </location>
</feature>
<proteinExistence type="inferred from homology"/>
<sequence length="468" mass="52852">MKLENIKHDLTLPAVKGLNVAALTAAFFLGWSLFYVGFMGSTALKWTGYILSGLFFFMYALFGKVYDAFMISTNRISELVYSQALAAIISDGMMYVVICLLMRRWMNPLGIFCVFAVQMVLAVIWCIGAHRWYFASFPARRSAVVYDIRRGMDQLIREYGMDKKFDVQLKVHAEECVKNPDMLKGMEAVFLSGVHSHERNILLKYCIINSISVYVIPRIGDILMSGTKPVHMFHLPILRAERYNPPLGYLIAKRTFDIVAAGLALIVTSPIFLLTAIAIKREDGGPVFYKQERLTKNGKKFYIHKFRSMRVDAEKDGVARLSSGENDSRITPVGRIIRKIRVDELPQLLDILAGNLSVVGPRPEREEIALQYEKELPEFRLRLQAKAGLTGYAQVYGKYNTTPYDKLQMDLMYIANPSFMEDLRICFATVKILFMPESTEGVAEGATTAMGQEAALGEMAATKVEKEK</sequence>
<dbReference type="GO" id="GO:0016740">
    <property type="term" value="F:transferase activity"/>
    <property type="evidence" value="ECO:0007669"/>
    <property type="project" value="UniProtKB-KW"/>
</dbReference>
<keyword evidence="2" id="KW-0472">Membrane</keyword>
<keyword evidence="4" id="KW-0808">Transferase</keyword>
<name>A0ABT2UXZ4_9FIRM</name>
<feature type="transmembrane region" description="Helical" evidence="2">
    <location>
        <begin position="20"/>
        <end position="40"/>
    </location>
</feature>
<dbReference type="EMBL" id="JAOQJF010000004">
    <property type="protein sequence ID" value="MCU6798941.1"/>
    <property type="molecule type" value="Genomic_DNA"/>
</dbReference>
<gene>
    <name evidence="4" type="ORF">OCV69_03155</name>
</gene>
<comment type="caution">
    <text evidence="4">The sequence shown here is derived from an EMBL/GenBank/DDBJ whole genome shotgun (WGS) entry which is preliminary data.</text>
</comment>
<keyword evidence="2" id="KW-0812">Transmembrane</keyword>
<comment type="similarity">
    <text evidence="1">Belongs to the bacterial sugar transferase family.</text>
</comment>
<reference evidence="4 5" key="1">
    <citation type="journal article" date="2021" name="ISME Commun">
        <title>Automated analysis of genomic sequences facilitates high-throughput and comprehensive description of bacteria.</title>
        <authorList>
            <person name="Hitch T.C.A."/>
        </authorList>
    </citation>
    <scope>NUCLEOTIDE SEQUENCE [LARGE SCALE GENOMIC DNA]</scope>
    <source>
        <strain evidence="5">f_CCE</strain>
    </source>
</reference>
<evidence type="ECO:0000313" key="5">
    <source>
        <dbReference type="Proteomes" id="UP001652395"/>
    </source>
</evidence>
<dbReference type="PANTHER" id="PTHR30576">
    <property type="entry name" value="COLANIC BIOSYNTHESIS UDP-GLUCOSE LIPID CARRIER TRANSFERASE"/>
    <property type="match status" value="1"/>
</dbReference>
<dbReference type="PANTHER" id="PTHR30576:SF0">
    <property type="entry name" value="UNDECAPRENYL-PHOSPHATE N-ACETYLGALACTOSAMINYL 1-PHOSPHATE TRANSFERASE-RELATED"/>
    <property type="match status" value="1"/>
</dbReference>
<feature type="transmembrane region" description="Helical" evidence="2">
    <location>
        <begin position="109"/>
        <end position="133"/>
    </location>
</feature>
<evidence type="ECO:0000256" key="1">
    <source>
        <dbReference type="ARBA" id="ARBA00006464"/>
    </source>
</evidence>
<evidence type="ECO:0000313" key="4">
    <source>
        <dbReference type="EMBL" id="MCU6798941.1"/>
    </source>
</evidence>
<evidence type="ECO:0000259" key="3">
    <source>
        <dbReference type="Pfam" id="PF02397"/>
    </source>
</evidence>
<feature type="transmembrane region" description="Helical" evidence="2">
    <location>
        <begin position="258"/>
        <end position="279"/>
    </location>
</feature>
<organism evidence="4 5">
    <name type="scientific">Alitiscatomonas aceti</name>
    <dbReference type="NCBI Taxonomy" id="2981724"/>
    <lineage>
        <taxon>Bacteria</taxon>
        <taxon>Bacillati</taxon>
        <taxon>Bacillota</taxon>
        <taxon>Clostridia</taxon>
        <taxon>Lachnospirales</taxon>
        <taxon>Lachnospiraceae</taxon>
        <taxon>Alitiscatomonas</taxon>
    </lineage>
</organism>
<accession>A0ABT2UXZ4</accession>
<dbReference type="InterPro" id="IPR003362">
    <property type="entry name" value="Bact_transf"/>
</dbReference>
<dbReference type="Proteomes" id="UP001652395">
    <property type="component" value="Unassembled WGS sequence"/>
</dbReference>
<protein>
    <submittedName>
        <fullName evidence="4">Sugar transferase</fullName>
    </submittedName>
</protein>
<feature type="transmembrane region" description="Helical" evidence="2">
    <location>
        <begin position="79"/>
        <end position="103"/>
    </location>
</feature>
<keyword evidence="2" id="KW-1133">Transmembrane helix</keyword>